<feature type="transmembrane region" description="Helical" evidence="2">
    <location>
        <begin position="49"/>
        <end position="78"/>
    </location>
</feature>
<feature type="domain" description="DUF6534" evidence="3">
    <location>
        <begin position="167"/>
        <end position="258"/>
    </location>
</feature>
<dbReference type="PANTHER" id="PTHR40465">
    <property type="entry name" value="CHROMOSOME 1, WHOLE GENOME SHOTGUN SEQUENCE"/>
    <property type="match status" value="1"/>
</dbReference>
<dbReference type="AlphaFoldDB" id="A0AAD7FB55"/>
<evidence type="ECO:0000256" key="1">
    <source>
        <dbReference type="SAM" id="MobiDB-lite"/>
    </source>
</evidence>
<feature type="transmembrane region" description="Helical" evidence="2">
    <location>
        <begin position="202"/>
        <end position="220"/>
    </location>
</feature>
<dbReference type="EMBL" id="JARKIF010000037">
    <property type="protein sequence ID" value="KAJ7609918.1"/>
    <property type="molecule type" value="Genomic_DNA"/>
</dbReference>
<feature type="transmembrane region" description="Helical" evidence="2">
    <location>
        <begin position="158"/>
        <end position="181"/>
    </location>
</feature>
<keyword evidence="5" id="KW-1185">Reference proteome</keyword>
<gene>
    <name evidence="4" type="ORF">FB45DRAFT_1122594</name>
</gene>
<keyword evidence="2" id="KW-1133">Transmembrane helix</keyword>
<evidence type="ECO:0000313" key="5">
    <source>
        <dbReference type="Proteomes" id="UP001221142"/>
    </source>
</evidence>
<feature type="transmembrane region" description="Helical" evidence="2">
    <location>
        <begin position="123"/>
        <end position="146"/>
    </location>
</feature>
<dbReference type="PANTHER" id="PTHR40465:SF1">
    <property type="entry name" value="DUF6534 DOMAIN-CONTAINING PROTEIN"/>
    <property type="match status" value="1"/>
</dbReference>
<organism evidence="4 5">
    <name type="scientific">Roridomyces roridus</name>
    <dbReference type="NCBI Taxonomy" id="1738132"/>
    <lineage>
        <taxon>Eukaryota</taxon>
        <taxon>Fungi</taxon>
        <taxon>Dikarya</taxon>
        <taxon>Basidiomycota</taxon>
        <taxon>Agaricomycotina</taxon>
        <taxon>Agaricomycetes</taxon>
        <taxon>Agaricomycetidae</taxon>
        <taxon>Agaricales</taxon>
        <taxon>Marasmiineae</taxon>
        <taxon>Mycenaceae</taxon>
        <taxon>Roridomyces</taxon>
    </lineage>
</organism>
<dbReference type="InterPro" id="IPR045339">
    <property type="entry name" value="DUF6534"/>
</dbReference>
<dbReference type="Pfam" id="PF20152">
    <property type="entry name" value="DUF6534"/>
    <property type="match status" value="1"/>
</dbReference>
<reference evidence="4" key="1">
    <citation type="submission" date="2023-03" db="EMBL/GenBank/DDBJ databases">
        <title>Massive genome expansion in bonnet fungi (Mycena s.s.) driven by repeated elements and novel gene families across ecological guilds.</title>
        <authorList>
            <consortium name="Lawrence Berkeley National Laboratory"/>
            <person name="Harder C.B."/>
            <person name="Miyauchi S."/>
            <person name="Viragh M."/>
            <person name="Kuo A."/>
            <person name="Thoen E."/>
            <person name="Andreopoulos B."/>
            <person name="Lu D."/>
            <person name="Skrede I."/>
            <person name="Drula E."/>
            <person name="Henrissat B."/>
            <person name="Morin E."/>
            <person name="Kohler A."/>
            <person name="Barry K."/>
            <person name="LaButti K."/>
            <person name="Morin E."/>
            <person name="Salamov A."/>
            <person name="Lipzen A."/>
            <person name="Mereny Z."/>
            <person name="Hegedus B."/>
            <person name="Baldrian P."/>
            <person name="Stursova M."/>
            <person name="Weitz H."/>
            <person name="Taylor A."/>
            <person name="Grigoriev I.V."/>
            <person name="Nagy L.G."/>
            <person name="Martin F."/>
            <person name="Kauserud H."/>
        </authorList>
    </citation>
    <scope>NUCLEOTIDE SEQUENCE</scope>
    <source>
        <strain evidence="4">9284</strain>
    </source>
</reference>
<feature type="region of interest" description="Disordered" evidence="1">
    <location>
        <begin position="264"/>
        <end position="296"/>
    </location>
</feature>
<keyword evidence="2" id="KW-0472">Membrane</keyword>
<dbReference type="Proteomes" id="UP001221142">
    <property type="component" value="Unassembled WGS sequence"/>
</dbReference>
<proteinExistence type="predicted"/>
<comment type="caution">
    <text evidence="4">The sequence shown here is derived from an EMBL/GenBank/DDBJ whole genome shotgun (WGS) entry which is preliminary data.</text>
</comment>
<evidence type="ECO:0000313" key="4">
    <source>
        <dbReference type="EMBL" id="KAJ7609918.1"/>
    </source>
</evidence>
<sequence length="342" mass="38358">MSSQDSLVRFFLGPWLIGGCLELILLGVLCCQFVNYYNWYRDDTRLLKATVLVLCILNLLKSAECFASLWVFFIIHYGDINTALEMSITTWWDTGNPLIVAILNFYVQSYFCTRLWSVCRKGWIVAPIFCIFLFALLAMCVCTYYIKILANEQITNWFAAHLGSVFAGDTLLTTVMAYHLIQNKKVAISPRTSDLVESLIRLTFQTAAPAAVIALCNLVFSQMNRTSRPLLGYVEIAFNQILPKVYAISMMYTLNQRRALRLKMSGSRSGSGTGSDGPSFAVRRPGPTRSNKDDDIELGRIEVQTETTRRVDVTGMFAAPASTHSTHSMEDAKLGLTQEQPS</sequence>
<evidence type="ECO:0000259" key="3">
    <source>
        <dbReference type="Pfam" id="PF20152"/>
    </source>
</evidence>
<keyword evidence="2" id="KW-0812">Transmembrane</keyword>
<feature type="region of interest" description="Disordered" evidence="1">
    <location>
        <begin position="318"/>
        <end position="342"/>
    </location>
</feature>
<protein>
    <recommendedName>
        <fullName evidence="3">DUF6534 domain-containing protein</fullName>
    </recommendedName>
</protein>
<name>A0AAD7FB55_9AGAR</name>
<feature type="transmembrane region" description="Helical" evidence="2">
    <location>
        <begin position="12"/>
        <end position="37"/>
    </location>
</feature>
<accession>A0AAD7FB55</accession>
<evidence type="ECO:0000256" key="2">
    <source>
        <dbReference type="SAM" id="Phobius"/>
    </source>
</evidence>